<organism evidence="1 2">
    <name type="scientific">Acinetobacter towneri</name>
    <dbReference type="NCBI Taxonomy" id="202956"/>
    <lineage>
        <taxon>Bacteria</taxon>
        <taxon>Pseudomonadati</taxon>
        <taxon>Pseudomonadota</taxon>
        <taxon>Gammaproteobacteria</taxon>
        <taxon>Moraxellales</taxon>
        <taxon>Moraxellaceae</taxon>
        <taxon>Acinetobacter</taxon>
    </lineage>
</organism>
<proteinExistence type="predicted"/>
<dbReference type="EMBL" id="CP046045">
    <property type="protein sequence ID" value="QGM27268.1"/>
    <property type="molecule type" value="Genomic_DNA"/>
</dbReference>
<dbReference type="Proteomes" id="UP000405075">
    <property type="component" value="Chromosome"/>
</dbReference>
<sequence length="457" mass="48945">MAILDHSLPLQVKAPDMMGMLDQGSQLAQFYTQNRTDGELNRLYKEANGDLNKMMEIGRTSPMARFVMPQLQAQQATQQKAALDQQKIEAEIGKTWSETGQNNATTQGKNLANAQTLLTAANQALYVATQSGDANAVKLALNNAKTAGLLDEATYNQYFATAEGLSTNPEGLKNFALNLQKAYAQNPEKYNFTTADNELDNQTAADNNIRTNQTSENNSIRSAETSRYSTDVNAQTAANKLSIEQAKLELEQKKGTVQQFGDGLYMVYPNGSAVPISSPTGQKIAPGKPESKIEKIERVEKTQNFAIASRSAADGATLAASLANDLDGMNAAAGGFGLQARVPGSQAHSFASKLETLKSGVFLAQIGNMKGMGALTDAEGARLEKSIAALDLSLSPQDLQANLTQIAQTLSRAAKAASSKAHLYAGQDQPVRPKQEIPATLANPFGDEKPNAMDFFK</sequence>
<reference evidence="2" key="1">
    <citation type="submission" date="2019-11" db="EMBL/GenBank/DDBJ databases">
        <title>Escherichia coli 1916D6.</title>
        <authorList>
            <person name="Yao H."/>
            <person name="Du X."/>
            <person name="Yu R."/>
            <person name="Li A."/>
        </authorList>
    </citation>
    <scope>NUCLEOTIDE SEQUENCE [LARGE SCALE GENOMIC DNA]</scope>
    <source>
        <strain evidence="2">19110F47</strain>
    </source>
</reference>
<dbReference type="AlphaFoldDB" id="A0AAP9KIT7"/>
<dbReference type="RefSeq" id="WP_154320553.1">
    <property type="nucleotide sequence ID" value="NZ_CP046045.1"/>
</dbReference>
<accession>A0AAP9KIT7</accession>
<name>A0AAP9KIT7_9GAMM</name>
<evidence type="ECO:0000313" key="2">
    <source>
        <dbReference type="Proteomes" id="UP000405075"/>
    </source>
</evidence>
<evidence type="ECO:0000313" key="1">
    <source>
        <dbReference type="EMBL" id="QGM27268.1"/>
    </source>
</evidence>
<protein>
    <submittedName>
        <fullName evidence="1">Uncharacterized protein</fullName>
    </submittedName>
</protein>
<gene>
    <name evidence="1" type="ORF">GJD93_06070</name>
</gene>